<name>A0A2Z6MCL3_TRISU</name>
<evidence type="ECO:0000256" key="1">
    <source>
        <dbReference type="SAM" id="Phobius"/>
    </source>
</evidence>
<accession>A0A2Z6MCL3</accession>
<evidence type="ECO:0000313" key="4">
    <source>
        <dbReference type="Proteomes" id="UP000242715"/>
    </source>
</evidence>
<keyword evidence="1" id="KW-0472">Membrane</keyword>
<dbReference type="Proteomes" id="UP000242715">
    <property type="component" value="Unassembled WGS sequence"/>
</dbReference>
<keyword evidence="1" id="KW-0812">Transmembrane</keyword>
<organism evidence="3 4">
    <name type="scientific">Trifolium subterraneum</name>
    <name type="common">Subterranean clover</name>
    <dbReference type="NCBI Taxonomy" id="3900"/>
    <lineage>
        <taxon>Eukaryota</taxon>
        <taxon>Viridiplantae</taxon>
        <taxon>Streptophyta</taxon>
        <taxon>Embryophyta</taxon>
        <taxon>Tracheophyta</taxon>
        <taxon>Spermatophyta</taxon>
        <taxon>Magnoliopsida</taxon>
        <taxon>eudicotyledons</taxon>
        <taxon>Gunneridae</taxon>
        <taxon>Pentapetalae</taxon>
        <taxon>rosids</taxon>
        <taxon>fabids</taxon>
        <taxon>Fabales</taxon>
        <taxon>Fabaceae</taxon>
        <taxon>Papilionoideae</taxon>
        <taxon>50 kb inversion clade</taxon>
        <taxon>NPAAA clade</taxon>
        <taxon>Hologalegina</taxon>
        <taxon>IRL clade</taxon>
        <taxon>Trifolieae</taxon>
        <taxon>Trifolium</taxon>
    </lineage>
</organism>
<proteinExistence type="predicted"/>
<sequence length="92" mass="10208">MEGKKGTFDLGKTYLETRGFFPHAYWYWIGVGALAGFVFLLNALFGLALDILGPFDKPSATVPEDSEDDSSNVQEVELPRIGELSSLYTYHS</sequence>
<dbReference type="Pfam" id="PF08370">
    <property type="entry name" value="PDR_assoc"/>
    <property type="match status" value="1"/>
</dbReference>
<dbReference type="EMBL" id="DF973112">
    <property type="protein sequence ID" value="GAU11038.1"/>
    <property type="molecule type" value="Genomic_DNA"/>
</dbReference>
<dbReference type="InterPro" id="IPR013581">
    <property type="entry name" value="PDR_assoc"/>
</dbReference>
<dbReference type="PANTHER" id="PTHR48040:SF20">
    <property type="entry name" value="PLEIOTROPIC DRUG RESISTANCE PROTEIN 1"/>
    <property type="match status" value="1"/>
</dbReference>
<dbReference type="PANTHER" id="PTHR48040">
    <property type="entry name" value="PLEIOTROPIC DRUG RESISTANCE PROTEIN 1-LIKE ISOFORM X1"/>
    <property type="match status" value="1"/>
</dbReference>
<dbReference type="OrthoDB" id="1545893at2759"/>
<gene>
    <name evidence="3" type="ORF">TSUD_113310</name>
</gene>
<keyword evidence="1" id="KW-1133">Transmembrane helix</keyword>
<dbReference type="AlphaFoldDB" id="A0A2Z6MCL3"/>
<evidence type="ECO:0000259" key="2">
    <source>
        <dbReference type="Pfam" id="PF08370"/>
    </source>
</evidence>
<feature type="domain" description="Plant PDR ABC transporter associated" evidence="2">
    <location>
        <begin position="6"/>
        <end position="62"/>
    </location>
</feature>
<feature type="transmembrane region" description="Helical" evidence="1">
    <location>
        <begin position="25"/>
        <end position="49"/>
    </location>
</feature>
<reference evidence="4" key="1">
    <citation type="journal article" date="2017" name="Front. Plant Sci.">
        <title>Climate Clever Clovers: New Paradigm to Reduce the Environmental Footprint of Ruminants by Breeding Low Methanogenic Forages Utilizing Haplotype Variation.</title>
        <authorList>
            <person name="Kaur P."/>
            <person name="Appels R."/>
            <person name="Bayer P.E."/>
            <person name="Keeble-Gagnere G."/>
            <person name="Wang J."/>
            <person name="Hirakawa H."/>
            <person name="Shirasawa K."/>
            <person name="Vercoe P."/>
            <person name="Stefanova K."/>
            <person name="Durmic Z."/>
            <person name="Nichols P."/>
            <person name="Revell C."/>
            <person name="Isobe S.N."/>
            <person name="Edwards D."/>
            <person name="Erskine W."/>
        </authorList>
    </citation>
    <scope>NUCLEOTIDE SEQUENCE [LARGE SCALE GENOMIC DNA]</scope>
    <source>
        <strain evidence="4">cv. Daliak</strain>
    </source>
</reference>
<protein>
    <recommendedName>
        <fullName evidence="2">Plant PDR ABC transporter associated domain-containing protein</fullName>
    </recommendedName>
</protein>
<evidence type="ECO:0000313" key="3">
    <source>
        <dbReference type="EMBL" id="GAU11038.1"/>
    </source>
</evidence>
<keyword evidence="4" id="KW-1185">Reference proteome</keyword>